<comment type="caution">
    <text evidence="5">The sequence shown here is derived from an EMBL/GenBank/DDBJ whole genome shotgun (WGS) entry which is preliminary data.</text>
</comment>
<dbReference type="InterPro" id="IPR004839">
    <property type="entry name" value="Aminotransferase_I/II_large"/>
</dbReference>
<dbReference type="PANTHER" id="PTHR42832">
    <property type="entry name" value="AMINO ACID AMINOTRANSFERASE"/>
    <property type="match status" value="1"/>
</dbReference>
<dbReference type="PANTHER" id="PTHR42832:SF3">
    <property type="entry name" value="L-GLUTAMINE--4-(METHYLSULFANYL)-2-OXOBUTANOATE AMINOTRANSFERASE"/>
    <property type="match status" value="1"/>
</dbReference>
<name>A0A2W5NAA4_RHOSU</name>
<reference evidence="5 6" key="1">
    <citation type="submission" date="2017-08" db="EMBL/GenBank/DDBJ databases">
        <title>Infants hospitalized years apart are colonized by the same room-sourced microbial strains.</title>
        <authorList>
            <person name="Brooks B."/>
            <person name="Olm M.R."/>
            <person name="Firek B.A."/>
            <person name="Baker R."/>
            <person name="Thomas B.C."/>
            <person name="Morowitz M.J."/>
            <person name="Banfield J.F."/>
        </authorList>
    </citation>
    <scope>NUCLEOTIDE SEQUENCE [LARGE SCALE GENOMIC DNA]</scope>
    <source>
        <strain evidence="5">S2_005_002_R2_34</strain>
    </source>
</reference>
<dbReference type="Proteomes" id="UP000249185">
    <property type="component" value="Unassembled WGS sequence"/>
</dbReference>
<dbReference type="GO" id="GO:0008483">
    <property type="term" value="F:transaminase activity"/>
    <property type="evidence" value="ECO:0007669"/>
    <property type="project" value="UniProtKB-KW"/>
</dbReference>
<dbReference type="EMBL" id="QFPW01000004">
    <property type="protein sequence ID" value="PZQ50436.1"/>
    <property type="molecule type" value="Genomic_DNA"/>
</dbReference>
<evidence type="ECO:0000256" key="3">
    <source>
        <dbReference type="ARBA" id="ARBA00022679"/>
    </source>
</evidence>
<evidence type="ECO:0000256" key="2">
    <source>
        <dbReference type="ARBA" id="ARBA00022576"/>
    </source>
</evidence>
<keyword evidence="2 5" id="KW-0032">Aminotransferase</keyword>
<dbReference type="GO" id="GO:0030170">
    <property type="term" value="F:pyridoxal phosphate binding"/>
    <property type="evidence" value="ECO:0007669"/>
    <property type="project" value="InterPro"/>
</dbReference>
<dbReference type="CDD" id="cd00609">
    <property type="entry name" value="AAT_like"/>
    <property type="match status" value="1"/>
</dbReference>
<dbReference type="Gene3D" id="3.90.1150.10">
    <property type="entry name" value="Aspartate Aminotransferase, domain 1"/>
    <property type="match status" value="1"/>
</dbReference>
<dbReference type="InterPro" id="IPR015424">
    <property type="entry name" value="PyrdxlP-dep_Trfase"/>
</dbReference>
<evidence type="ECO:0000256" key="1">
    <source>
        <dbReference type="ARBA" id="ARBA00001933"/>
    </source>
</evidence>
<dbReference type="InterPro" id="IPR015422">
    <property type="entry name" value="PyrdxlP-dep_Trfase_small"/>
</dbReference>
<dbReference type="InterPro" id="IPR015421">
    <property type="entry name" value="PyrdxlP-dep_Trfase_major"/>
</dbReference>
<dbReference type="InterPro" id="IPR050881">
    <property type="entry name" value="LL-DAP_aminotransferase"/>
</dbReference>
<protein>
    <submittedName>
        <fullName evidence="5">Aspartate aminotransferase</fullName>
    </submittedName>
</protein>
<dbReference type="Pfam" id="PF00155">
    <property type="entry name" value="Aminotran_1_2"/>
    <property type="match status" value="1"/>
</dbReference>
<organism evidence="5 6">
    <name type="scientific">Rhodovulum sulfidophilum</name>
    <name type="common">Rhodobacter sulfidophilus</name>
    <dbReference type="NCBI Taxonomy" id="35806"/>
    <lineage>
        <taxon>Bacteria</taxon>
        <taxon>Pseudomonadati</taxon>
        <taxon>Pseudomonadota</taxon>
        <taxon>Alphaproteobacteria</taxon>
        <taxon>Rhodobacterales</taxon>
        <taxon>Paracoccaceae</taxon>
        <taxon>Rhodovulum</taxon>
    </lineage>
</organism>
<evidence type="ECO:0000313" key="5">
    <source>
        <dbReference type="EMBL" id="PZQ50436.1"/>
    </source>
</evidence>
<sequence length="402" mass="42611">MQFPARFSALPEYAFPRLRALLRDQAPGGPELAMTIGEPKHPMPPMIAEAIAAHAHEFALYPPNEGAPELRAAIADWIRLRHGVAVDPDSQVIALNGTREGLFNAALALSPETKAGQGPAVLMPNPFYQAYGAGALAAGAEPVMVPATAATGFLPDYASLPAEVLDRATLCYLCSPSNPQGAVASEDYWRDLIALAERFDFRIIADECYGEIYRDAPPPGGLAMAAAAGADPERVLIVQSLSKRSNAPGLRSGFAAGGPRSIAALKQLRAYGGAPLPLPLQRAATALWRDEAHVVENRALYRAKFELADRMLGNFPGYVSPVAGFFLWLDVGDGEAAALRLWRETGVRVLPGGYLGRAGVDGVNPGGAYIRVALVAPATEVERGLAAIRDTLGRTKISEEIG</sequence>
<dbReference type="AlphaFoldDB" id="A0A2W5NAA4"/>
<gene>
    <name evidence="5" type="ORF">DI556_07735</name>
</gene>
<accession>A0A2W5NAA4</accession>
<proteinExistence type="predicted"/>
<dbReference type="SUPFAM" id="SSF53383">
    <property type="entry name" value="PLP-dependent transferases"/>
    <property type="match status" value="1"/>
</dbReference>
<dbReference type="Gene3D" id="3.40.640.10">
    <property type="entry name" value="Type I PLP-dependent aspartate aminotransferase-like (Major domain)"/>
    <property type="match status" value="1"/>
</dbReference>
<evidence type="ECO:0000259" key="4">
    <source>
        <dbReference type="Pfam" id="PF00155"/>
    </source>
</evidence>
<feature type="domain" description="Aminotransferase class I/classII large" evidence="4">
    <location>
        <begin position="34"/>
        <end position="386"/>
    </location>
</feature>
<keyword evidence="3 5" id="KW-0808">Transferase</keyword>
<evidence type="ECO:0000313" key="6">
    <source>
        <dbReference type="Proteomes" id="UP000249185"/>
    </source>
</evidence>
<comment type="cofactor">
    <cofactor evidence="1">
        <name>pyridoxal 5'-phosphate</name>
        <dbReference type="ChEBI" id="CHEBI:597326"/>
    </cofactor>
</comment>